<evidence type="ECO:0000313" key="1">
    <source>
        <dbReference type="EMBL" id="CAG8826931.1"/>
    </source>
</evidence>
<organism evidence="1 2">
    <name type="scientific">Racocetra persica</name>
    <dbReference type="NCBI Taxonomy" id="160502"/>
    <lineage>
        <taxon>Eukaryota</taxon>
        <taxon>Fungi</taxon>
        <taxon>Fungi incertae sedis</taxon>
        <taxon>Mucoromycota</taxon>
        <taxon>Glomeromycotina</taxon>
        <taxon>Glomeromycetes</taxon>
        <taxon>Diversisporales</taxon>
        <taxon>Gigasporaceae</taxon>
        <taxon>Racocetra</taxon>
    </lineage>
</organism>
<name>A0ACA9S7M6_9GLOM</name>
<accession>A0ACA9S7M6</accession>
<proteinExistence type="predicted"/>
<evidence type="ECO:0000313" key="2">
    <source>
        <dbReference type="Proteomes" id="UP000789920"/>
    </source>
</evidence>
<reference evidence="1" key="1">
    <citation type="submission" date="2021-06" db="EMBL/GenBank/DDBJ databases">
        <authorList>
            <person name="Kallberg Y."/>
            <person name="Tangrot J."/>
            <person name="Rosling A."/>
        </authorList>
    </citation>
    <scope>NUCLEOTIDE SEQUENCE</scope>
    <source>
        <strain evidence="1">MA461A</strain>
    </source>
</reference>
<keyword evidence="2" id="KW-1185">Reference proteome</keyword>
<feature type="non-terminal residue" evidence="1">
    <location>
        <position position="1"/>
    </location>
</feature>
<dbReference type="Proteomes" id="UP000789920">
    <property type="component" value="Unassembled WGS sequence"/>
</dbReference>
<protein>
    <submittedName>
        <fullName evidence="1">30069_t:CDS:1</fullName>
    </submittedName>
</protein>
<comment type="caution">
    <text evidence="1">The sequence shown here is derived from an EMBL/GenBank/DDBJ whole genome shotgun (WGS) entry which is preliminary data.</text>
</comment>
<gene>
    <name evidence="1" type="ORF">RPERSI_LOCUS26851</name>
</gene>
<dbReference type="EMBL" id="CAJVQC010093018">
    <property type="protein sequence ID" value="CAG8826931.1"/>
    <property type="molecule type" value="Genomic_DNA"/>
</dbReference>
<sequence>PTITKKKGSLEVLLEKSLEQHIEKITDPLYQKRLQAQNNIHRAQQ</sequence>